<dbReference type="VEuPathDB" id="CryptoDB:Cvel_11328"/>
<sequence>MWTLGLALGGGGCPGLQKLDLAWREKGDEGVGGMAEGLGGGRLSSLGDRSIPRSRVLCLSERRVDLSGATTGIGQEGMQAFGATFGSSYVSALRRLDVVFRGIPPESAAVQVGMFSGWGLMGQGLCQRGCGCREAALLEKARCKAHRAHRWRGEGTDRGVDEPSPPSPRRSGPVEQSADGESCRPPYVPAAVRADVLIAHPVSLR</sequence>
<protein>
    <submittedName>
        <fullName evidence="2">Uncharacterized protein</fullName>
    </submittedName>
</protein>
<organism evidence="2">
    <name type="scientific">Chromera velia CCMP2878</name>
    <dbReference type="NCBI Taxonomy" id="1169474"/>
    <lineage>
        <taxon>Eukaryota</taxon>
        <taxon>Sar</taxon>
        <taxon>Alveolata</taxon>
        <taxon>Colpodellida</taxon>
        <taxon>Chromeraceae</taxon>
        <taxon>Chromera</taxon>
    </lineage>
</organism>
<feature type="region of interest" description="Disordered" evidence="1">
    <location>
        <begin position="148"/>
        <end position="186"/>
    </location>
</feature>
<proteinExistence type="predicted"/>
<feature type="compositionally biased region" description="Basic and acidic residues" evidence="1">
    <location>
        <begin position="151"/>
        <end position="161"/>
    </location>
</feature>
<evidence type="ECO:0000256" key="1">
    <source>
        <dbReference type="SAM" id="MobiDB-lite"/>
    </source>
</evidence>
<dbReference type="EMBL" id="CDMZ01005279">
    <property type="protein sequence ID" value="CEM52516.1"/>
    <property type="molecule type" value="Genomic_DNA"/>
</dbReference>
<reference evidence="2" key="1">
    <citation type="submission" date="2014-11" db="EMBL/GenBank/DDBJ databases">
        <authorList>
            <person name="Otto D Thomas"/>
            <person name="Naeem Raeece"/>
        </authorList>
    </citation>
    <scope>NUCLEOTIDE SEQUENCE</scope>
</reference>
<dbReference type="AlphaFoldDB" id="A0A0G4I6B3"/>
<accession>A0A0G4I6B3</accession>
<name>A0A0G4I6B3_9ALVE</name>
<evidence type="ECO:0000313" key="2">
    <source>
        <dbReference type="EMBL" id="CEM52516.1"/>
    </source>
</evidence>
<gene>
    <name evidence="2" type="ORF">Cvel_11328</name>
</gene>